<dbReference type="GO" id="GO:0006412">
    <property type="term" value="P:translation"/>
    <property type="evidence" value="ECO:0007669"/>
    <property type="project" value="UniProtKB-UniRule"/>
</dbReference>
<evidence type="ECO:0000256" key="1">
    <source>
        <dbReference type="ARBA" id="ARBA00009254"/>
    </source>
</evidence>
<dbReference type="InterPro" id="IPR018254">
    <property type="entry name" value="Ribosomal_uL29_CS"/>
</dbReference>
<evidence type="ECO:0000256" key="5">
    <source>
        <dbReference type="HAMAP-Rule" id="MF_00374"/>
    </source>
</evidence>
<evidence type="ECO:0000256" key="4">
    <source>
        <dbReference type="ARBA" id="ARBA00035204"/>
    </source>
</evidence>
<reference evidence="8" key="1">
    <citation type="submission" date="2016-10" db="EMBL/GenBank/DDBJ databases">
        <authorList>
            <person name="Varghese N."/>
            <person name="Submissions S."/>
        </authorList>
    </citation>
    <scope>NUCLEOTIDE SEQUENCE [LARGE SCALE GENOMIC DNA]</scope>
    <source>
        <strain evidence="8">DSM 24740</strain>
    </source>
</reference>
<name>A0A1H9C0F1_9BACT</name>
<dbReference type="HAMAP" id="MF_00374">
    <property type="entry name" value="Ribosomal_uL29"/>
    <property type="match status" value="1"/>
</dbReference>
<dbReference type="Proteomes" id="UP000199021">
    <property type="component" value="Unassembled WGS sequence"/>
</dbReference>
<dbReference type="InterPro" id="IPR001854">
    <property type="entry name" value="Ribosomal_uL29"/>
</dbReference>
<protein>
    <recommendedName>
        <fullName evidence="4 5">Large ribosomal subunit protein uL29</fullName>
    </recommendedName>
</protein>
<dbReference type="Gene3D" id="1.10.287.310">
    <property type="match status" value="1"/>
</dbReference>
<evidence type="ECO:0000313" key="8">
    <source>
        <dbReference type="Proteomes" id="UP000199021"/>
    </source>
</evidence>
<keyword evidence="2 5" id="KW-0689">Ribosomal protein</keyword>
<dbReference type="PROSITE" id="PS00579">
    <property type="entry name" value="RIBOSOMAL_L29"/>
    <property type="match status" value="1"/>
</dbReference>
<evidence type="ECO:0000256" key="2">
    <source>
        <dbReference type="ARBA" id="ARBA00022980"/>
    </source>
</evidence>
<dbReference type="InParanoid" id="A0A1H9C0F1"/>
<feature type="region of interest" description="Disordered" evidence="6">
    <location>
        <begin position="1"/>
        <end position="20"/>
    </location>
</feature>
<dbReference type="GO" id="GO:0005840">
    <property type="term" value="C:ribosome"/>
    <property type="evidence" value="ECO:0007669"/>
    <property type="project" value="UniProtKB-KW"/>
</dbReference>
<dbReference type="Pfam" id="PF00831">
    <property type="entry name" value="Ribosomal_L29"/>
    <property type="match status" value="1"/>
</dbReference>
<dbReference type="GO" id="GO:0003735">
    <property type="term" value="F:structural constituent of ribosome"/>
    <property type="evidence" value="ECO:0007669"/>
    <property type="project" value="InterPro"/>
</dbReference>
<evidence type="ECO:0000313" key="7">
    <source>
        <dbReference type="EMBL" id="SEP94639.1"/>
    </source>
</evidence>
<dbReference type="FunCoup" id="A0A1H9C0F1">
    <property type="interactions" value="333"/>
</dbReference>
<dbReference type="NCBIfam" id="TIGR00012">
    <property type="entry name" value="L29"/>
    <property type="match status" value="1"/>
</dbReference>
<accession>A0A1H9C0F1</accession>
<dbReference type="InterPro" id="IPR036049">
    <property type="entry name" value="Ribosomal_uL29_sf"/>
</dbReference>
<dbReference type="OrthoDB" id="5296761at2"/>
<dbReference type="CDD" id="cd00427">
    <property type="entry name" value="Ribosomal_L29_HIP"/>
    <property type="match status" value="1"/>
</dbReference>
<organism evidence="7 8">
    <name type="scientific">Neolewinella agarilytica</name>
    <dbReference type="NCBI Taxonomy" id="478744"/>
    <lineage>
        <taxon>Bacteria</taxon>
        <taxon>Pseudomonadati</taxon>
        <taxon>Bacteroidota</taxon>
        <taxon>Saprospiria</taxon>
        <taxon>Saprospirales</taxon>
        <taxon>Lewinellaceae</taxon>
        <taxon>Neolewinella</taxon>
    </lineage>
</organism>
<keyword evidence="8" id="KW-1185">Reference proteome</keyword>
<dbReference type="EMBL" id="FOFB01000004">
    <property type="protein sequence ID" value="SEP94639.1"/>
    <property type="molecule type" value="Genomic_DNA"/>
</dbReference>
<dbReference type="RefSeq" id="WP_090165820.1">
    <property type="nucleotide sequence ID" value="NZ_FOFB01000004.1"/>
</dbReference>
<dbReference type="STRING" id="478744.SAMN05444359_10419"/>
<sequence>MASNKSVELGNASDADLQDQLNETTVSLEKMKFDHTVNGIENPLRLREVRRDIARIKTEIRRRELAALSPEAAAKRDRILIRRRKK</sequence>
<proteinExistence type="inferred from homology"/>
<gene>
    <name evidence="5" type="primary">rpmC</name>
    <name evidence="7" type="ORF">SAMN05444359_10419</name>
</gene>
<dbReference type="GO" id="GO:1990904">
    <property type="term" value="C:ribonucleoprotein complex"/>
    <property type="evidence" value="ECO:0007669"/>
    <property type="project" value="UniProtKB-KW"/>
</dbReference>
<evidence type="ECO:0000256" key="6">
    <source>
        <dbReference type="SAM" id="MobiDB-lite"/>
    </source>
</evidence>
<evidence type="ECO:0000256" key="3">
    <source>
        <dbReference type="ARBA" id="ARBA00023274"/>
    </source>
</evidence>
<keyword evidence="3 5" id="KW-0687">Ribonucleoprotein</keyword>
<comment type="similarity">
    <text evidence="1 5">Belongs to the universal ribosomal protein uL29 family.</text>
</comment>
<dbReference type="AlphaFoldDB" id="A0A1H9C0F1"/>
<dbReference type="SUPFAM" id="SSF46561">
    <property type="entry name" value="Ribosomal protein L29 (L29p)"/>
    <property type="match status" value="1"/>
</dbReference>